<comment type="caution">
    <text evidence="1">The sequence shown here is derived from an EMBL/GenBank/DDBJ whole genome shotgun (WGS) entry which is preliminary data.</text>
</comment>
<dbReference type="EMBL" id="CAUYUJ010018975">
    <property type="protein sequence ID" value="CAK0887706.1"/>
    <property type="molecule type" value="Genomic_DNA"/>
</dbReference>
<reference evidence="1" key="1">
    <citation type="submission" date="2023-10" db="EMBL/GenBank/DDBJ databases">
        <authorList>
            <person name="Chen Y."/>
            <person name="Shah S."/>
            <person name="Dougan E. K."/>
            <person name="Thang M."/>
            <person name="Chan C."/>
        </authorList>
    </citation>
    <scope>NUCLEOTIDE SEQUENCE [LARGE SCALE GENOMIC DNA]</scope>
</reference>
<gene>
    <name evidence="1" type="ORF">PCOR1329_LOCUS68687</name>
</gene>
<sequence>MRRRAGKKKWKTDRSAAEDPELFADRVKFAFESLRRAQSRARLNFFIDNMPIDDIQCLDVDQVSRILDLAKNSTQLRVAAIEPAANDLVREANLDFARTMNKIIFLHQPAVSGEQDQDSAKDAVMLNGQQPSSAGGGWSMFSNVSVDELEDEDENPFGKPVPWYALWPVPEYNFTQKFAAFCFASLYIKPEVVSTLCAVAEECLGLLAQCVYATKFQKALRLDQFKQLEKSTITQMSNKVKESWVVSLQKIILKNFENVGKGWFSIHESNPDTYRQGKMKKMLAVIRFMMQDTMRYFALDSIAQFCEGIEAYCPEAVEVIGLHGVTSTFGPSPSGGEAAMAAPRLLHQAAVSVGEVRGAQQRLGGGGAEGAEVGREPCEGLFSVELRASE</sequence>
<keyword evidence="2" id="KW-1185">Reference proteome</keyword>
<protein>
    <submittedName>
        <fullName evidence="1">Uncharacterized protein</fullName>
    </submittedName>
</protein>
<proteinExistence type="predicted"/>
<organism evidence="1 2">
    <name type="scientific">Prorocentrum cordatum</name>
    <dbReference type="NCBI Taxonomy" id="2364126"/>
    <lineage>
        <taxon>Eukaryota</taxon>
        <taxon>Sar</taxon>
        <taxon>Alveolata</taxon>
        <taxon>Dinophyceae</taxon>
        <taxon>Prorocentrales</taxon>
        <taxon>Prorocentraceae</taxon>
        <taxon>Prorocentrum</taxon>
    </lineage>
</organism>
<evidence type="ECO:0000313" key="2">
    <source>
        <dbReference type="Proteomes" id="UP001189429"/>
    </source>
</evidence>
<accession>A0ABN9WM92</accession>
<evidence type="ECO:0000313" key="1">
    <source>
        <dbReference type="EMBL" id="CAK0887706.1"/>
    </source>
</evidence>
<name>A0ABN9WM92_9DINO</name>
<dbReference type="Proteomes" id="UP001189429">
    <property type="component" value="Unassembled WGS sequence"/>
</dbReference>
<feature type="non-terminal residue" evidence="1">
    <location>
        <position position="390"/>
    </location>
</feature>